<protein>
    <recommendedName>
        <fullName evidence="1">DUF7086 domain-containing protein</fullName>
    </recommendedName>
</protein>
<keyword evidence="3" id="KW-1185">Reference proteome</keyword>
<proteinExistence type="predicted"/>
<sequence>MERRPSNQIIGPGKTENITPPYPWATARRATVHSLQHLMAKGINTVSGRVQCKRCDKQFDIEYDVHAKFREVAMFIMKYREEMRHRAPSVWMNPTLPDCKFCEQHNCVKPVVGKKKNINWLFLFLGQMVGCCKLSELKYFCKHTRRHRTGAKDRVLYLTYFQLFQQLDPQGSFHH</sequence>
<accession>A0AAD4P4L1</accession>
<dbReference type="EMBL" id="SDAM02000173">
    <property type="protein sequence ID" value="KAH6825730.1"/>
    <property type="molecule type" value="Genomic_DNA"/>
</dbReference>
<evidence type="ECO:0000313" key="3">
    <source>
        <dbReference type="Proteomes" id="UP001190926"/>
    </source>
</evidence>
<gene>
    <name evidence="2" type="ORF">C2S53_018485</name>
</gene>
<dbReference type="AlphaFoldDB" id="A0AAD4P4L1"/>
<evidence type="ECO:0000259" key="1">
    <source>
        <dbReference type="Pfam" id="PF23324"/>
    </source>
</evidence>
<name>A0AAD4P4L1_PERFH</name>
<dbReference type="Pfam" id="PF23324">
    <property type="entry name" value="DUF7086"/>
    <property type="match status" value="1"/>
</dbReference>
<comment type="caution">
    <text evidence="2">The sequence shown here is derived from an EMBL/GenBank/DDBJ whole genome shotgun (WGS) entry which is preliminary data.</text>
</comment>
<organism evidence="2 3">
    <name type="scientific">Perilla frutescens var. hirtella</name>
    <name type="common">Perilla citriodora</name>
    <name type="synonym">Perilla setoyensis</name>
    <dbReference type="NCBI Taxonomy" id="608512"/>
    <lineage>
        <taxon>Eukaryota</taxon>
        <taxon>Viridiplantae</taxon>
        <taxon>Streptophyta</taxon>
        <taxon>Embryophyta</taxon>
        <taxon>Tracheophyta</taxon>
        <taxon>Spermatophyta</taxon>
        <taxon>Magnoliopsida</taxon>
        <taxon>eudicotyledons</taxon>
        <taxon>Gunneridae</taxon>
        <taxon>Pentapetalae</taxon>
        <taxon>asterids</taxon>
        <taxon>lamiids</taxon>
        <taxon>Lamiales</taxon>
        <taxon>Lamiaceae</taxon>
        <taxon>Nepetoideae</taxon>
        <taxon>Elsholtzieae</taxon>
        <taxon>Perilla</taxon>
    </lineage>
</organism>
<feature type="domain" description="DUF7086" evidence="1">
    <location>
        <begin position="35"/>
        <end position="167"/>
    </location>
</feature>
<evidence type="ECO:0000313" key="2">
    <source>
        <dbReference type="EMBL" id="KAH6825730.1"/>
    </source>
</evidence>
<reference evidence="2 3" key="1">
    <citation type="journal article" date="2021" name="Nat. Commun.">
        <title>Incipient diploidization of the medicinal plant Perilla within 10,000 years.</title>
        <authorList>
            <person name="Zhang Y."/>
            <person name="Shen Q."/>
            <person name="Leng L."/>
            <person name="Zhang D."/>
            <person name="Chen S."/>
            <person name="Shi Y."/>
            <person name="Ning Z."/>
            <person name="Chen S."/>
        </authorList>
    </citation>
    <scope>NUCLEOTIDE SEQUENCE [LARGE SCALE GENOMIC DNA]</scope>
    <source>
        <strain evidence="3">cv. PC099</strain>
    </source>
</reference>
<dbReference type="PANTHER" id="PTHR34272:SF1">
    <property type="entry name" value="EXPRESSED PROTEIN"/>
    <property type="match status" value="1"/>
</dbReference>
<dbReference type="InterPro" id="IPR055513">
    <property type="entry name" value="DUF7086"/>
</dbReference>
<dbReference type="Proteomes" id="UP001190926">
    <property type="component" value="Unassembled WGS sequence"/>
</dbReference>
<dbReference type="PANTHER" id="PTHR34272">
    <property type="entry name" value="EXPRESSED PROTEIN"/>
    <property type="match status" value="1"/>
</dbReference>